<dbReference type="Pfam" id="PF04413">
    <property type="entry name" value="Glycos_transf_N"/>
    <property type="match status" value="1"/>
</dbReference>
<evidence type="ECO:0000259" key="9">
    <source>
        <dbReference type="Pfam" id="PF04413"/>
    </source>
</evidence>
<dbReference type="InterPro" id="IPR038107">
    <property type="entry name" value="Glycos_transf_N_sf"/>
</dbReference>
<comment type="pathway">
    <text evidence="1 8">Bacterial outer membrane biogenesis; LPS core biosynthesis.</text>
</comment>
<gene>
    <name evidence="10" type="ORF">LX99_00700</name>
</gene>
<comment type="function">
    <text evidence="8">Involved in lipopolysaccharide (LPS) biosynthesis. Catalyzes the transfer of 3-deoxy-D-manno-octulosonate (Kdo) residue(s) from CMP-Kdo to lipid IV(A), the tetraacyldisaccharide-1,4'-bisphosphate precursor of lipid A.</text>
</comment>
<sequence>MLLLYNIGIKLYSLFVLVASLFNNKAKLWIQGRKNIAFIRVDRGIWFHFASLGEFEQGRPILEAMRNLHPTKKIVVTFFSPSGYEIRKNTPLADYVYYLPLDTAANARKFIDAINPEIAVFTKYEYWYHFFKEAHKRHIPLYIVSGIFRPGQVFFKWYGAFNRRILKLVSHFFVQDEASKQLLQGIGLTNATVSGDTRFDRVWANAQNPKTLPLIEAFKNGQKLFIAGSTWPQDEALLTKLVTDYPDWKFIFAPHEIPEEKVNALVNLLPEGTAIRFSELSELLEAKGERQKAKGEKDHGPWTIDHRQNLQSLIIDNIGMLSSLYAYGDIAYIGGGFGVGIHNTLEAAAFGLPVIFGPNYHKFNEAKQLIALKAGFSISSEAELKGIVETLVTDEAFYSFTRKRILAYVQENVGATETIMKYIDQ</sequence>
<dbReference type="InterPro" id="IPR039901">
    <property type="entry name" value="Kdotransferase"/>
</dbReference>
<keyword evidence="4 8" id="KW-0808">Transferase</keyword>
<keyword evidence="8" id="KW-1003">Cell membrane</keyword>
<name>A0A316HI88_9SPHI</name>
<accession>A0A316HI88</accession>
<keyword evidence="8" id="KW-0448">Lipopolysaccharide biosynthesis</keyword>
<keyword evidence="11" id="KW-1185">Reference proteome</keyword>
<dbReference type="GO" id="GO:0043842">
    <property type="term" value="F:Kdo transferase activity"/>
    <property type="evidence" value="ECO:0007669"/>
    <property type="project" value="UniProtKB-EC"/>
</dbReference>
<reference evidence="10 11" key="1">
    <citation type="submission" date="2018-05" db="EMBL/GenBank/DDBJ databases">
        <title>Genomic Encyclopedia of Archaeal and Bacterial Type Strains, Phase II (KMG-II): from individual species to whole genera.</title>
        <authorList>
            <person name="Goeker M."/>
        </authorList>
    </citation>
    <scope>NUCLEOTIDE SEQUENCE [LARGE SCALE GENOMIC DNA]</scope>
    <source>
        <strain evidence="10 11">DSM 19975</strain>
    </source>
</reference>
<evidence type="ECO:0000256" key="1">
    <source>
        <dbReference type="ARBA" id="ARBA00004713"/>
    </source>
</evidence>
<feature type="domain" description="3-deoxy-D-manno-octulosonic-acid transferase N-terminal" evidence="9">
    <location>
        <begin position="43"/>
        <end position="200"/>
    </location>
</feature>
<dbReference type="UniPathway" id="UPA00958"/>
<dbReference type="PANTHER" id="PTHR42755:SF1">
    <property type="entry name" value="3-DEOXY-D-MANNO-OCTULOSONIC ACID TRANSFERASE, MITOCHONDRIAL-RELATED"/>
    <property type="match status" value="1"/>
</dbReference>
<dbReference type="EMBL" id="QGHA01000001">
    <property type="protein sequence ID" value="PWK80236.1"/>
    <property type="molecule type" value="Genomic_DNA"/>
</dbReference>
<evidence type="ECO:0000256" key="7">
    <source>
        <dbReference type="PIRSR" id="PIRSR639901-1"/>
    </source>
</evidence>
<feature type="active site" description="Proton acceptor" evidence="7">
    <location>
        <position position="54"/>
    </location>
</feature>
<organism evidence="10 11">
    <name type="scientific">Mucilaginibacter oryzae</name>
    <dbReference type="NCBI Taxonomy" id="468058"/>
    <lineage>
        <taxon>Bacteria</taxon>
        <taxon>Pseudomonadati</taxon>
        <taxon>Bacteroidota</taxon>
        <taxon>Sphingobacteriia</taxon>
        <taxon>Sphingobacteriales</taxon>
        <taxon>Sphingobacteriaceae</taxon>
        <taxon>Mucilaginibacter</taxon>
    </lineage>
</organism>
<proteinExistence type="inferred from homology"/>
<comment type="caution">
    <text evidence="10">The sequence shown here is derived from an EMBL/GenBank/DDBJ whole genome shotgun (WGS) entry which is preliminary data.</text>
</comment>
<dbReference type="Proteomes" id="UP000245678">
    <property type="component" value="Unassembled WGS sequence"/>
</dbReference>
<dbReference type="SUPFAM" id="SSF53756">
    <property type="entry name" value="UDP-Glycosyltransferase/glycogen phosphorylase"/>
    <property type="match status" value="1"/>
</dbReference>
<evidence type="ECO:0000256" key="2">
    <source>
        <dbReference type="ARBA" id="ARBA00012621"/>
    </source>
</evidence>
<evidence type="ECO:0000313" key="11">
    <source>
        <dbReference type="Proteomes" id="UP000245678"/>
    </source>
</evidence>
<dbReference type="AlphaFoldDB" id="A0A316HI88"/>
<evidence type="ECO:0000256" key="3">
    <source>
        <dbReference type="ARBA" id="ARBA00019077"/>
    </source>
</evidence>
<comment type="subcellular location">
    <subcellularLocation>
        <location evidence="8">Cell membrane</location>
    </subcellularLocation>
</comment>
<keyword evidence="8" id="KW-0472">Membrane</keyword>
<dbReference type="Gene3D" id="3.40.50.11720">
    <property type="entry name" value="3-Deoxy-D-manno-octulosonic-acid transferase, N-terminal domain"/>
    <property type="match status" value="1"/>
</dbReference>
<evidence type="ECO:0000256" key="4">
    <source>
        <dbReference type="ARBA" id="ARBA00022679"/>
    </source>
</evidence>
<dbReference type="GO" id="GO:0009244">
    <property type="term" value="P:lipopolysaccharide core region biosynthetic process"/>
    <property type="evidence" value="ECO:0007669"/>
    <property type="project" value="UniProtKB-UniRule"/>
</dbReference>
<dbReference type="RefSeq" id="WP_109606949.1">
    <property type="nucleotide sequence ID" value="NZ_QGHA01000001.1"/>
</dbReference>
<dbReference type="PANTHER" id="PTHR42755">
    <property type="entry name" value="3-DEOXY-MANNO-OCTULOSONATE CYTIDYLYLTRANSFERASE"/>
    <property type="match status" value="1"/>
</dbReference>
<protein>
    <recommendedName>
        <fullName evidence="3 8">3-deoxy-D-manno-octulosonic acid transferase</fullName>
        <shortName evidence="8">Kdo transferase</shortName>
        <ecNumber evidence="2 8">2.4.99.12</ecNumber>
    </recommendedName>
    <alternativeName>
        <fullName evidence="5 8">Lipid IV(A) 3-deoxy-D-manno-octulosonic acid transferase</fullName>
    </alternativeName>
</protein>
<comment type="catalytic activity">
    <reaction evidence="6 8">
        <text>lipid IVA (E. coli) + CMP-3-deoxy-beta-D-manno-octulosonate = alpha-Kdo-(2-&gt;6)-lipid IVA (E. coli) + CMP + H(+)</text>
        <dbReference type="Rhea" id="RHEA:28066"/>
        <dbReference type="ChEBI" id="CHEBI:15378"/>
        <dbReference type="ChEBI" id="CHEBI:58603"/>
        <dbReference type="ChEBI" id="CHEBI:60364"/>
        <dbReference type="ChEBI" id="CHEBI:60377"/>
        <dbReference type="ChEBI" id="CHEBI:85987"/>
        <dbReference type="EC" id="2.4.99.12"/>
    </reaction>
</comment>
<evidence type="ECO:0000256" key="5">
    <source>
        <dbReference type="ARBA" id="ARBA00031445"/>
    </source>
</evidence>
<evidence type="ECO:0000313" key="10">
    <source>
        <dbReference type="EMBL" id="PWK80236.1"/>
    </source>
</evidence>
<comment type="similarity">
    <text evidence="8">Belongs to the glycosyltransferase group 1 family.</text>
</comment>
<evidence type="ECO:0000256" key="6">
    <source>
        <dbReference type="ARBA" id="ARBA00049183"/>
    </source>
</evidence>
<dbReference type="InterPro" id="IPR007507">
    <property type="entry name" value="Glycos_transf_N"/>
</dbReference>
<evidence type="ECO:0000256" key="8">
    <source>
        <dbReference type="RuleBase" id="RU365103"/>
    </source>
</evidence>
<dbReference type="GO" id="GO:0005886">
    <property type="term" value="C:plasma membrane"/>
    <property type="evidence" value="ECO:0007669"/>
    <property type="project" value="UniProtKB-SubCell"/>
</dbReference>
<dbReference type="GO" id="GO:0009245">
    <property type="term" value="P:lipid A biosynthetic process"/>
    <property type="evidence" value="ECO:0007669"/>
    <property type="project" value="TreeGrafter"/>
</dbReference>
<dbReference type="EC" id="2.4.99.12" evidence="2 8"/>
<dbReference type="Gene3D" id="3.40.50.2000">
    <property type="entry name" value="Glycogen Phosphorylase B"/>
    <property type="match status" value="1"/>
</dbReference>